<evidence type="ECO:0000313" key="14">
    <source>
        <dbReference type="Proteomes" id="UP000728032"/>
    </source>
</evidence>
<feature type="non-terminal residue" evidence="13">
    <location>
        <position position="677"/>
    </location>
</feature>
<evidence type="ECO:0000256" key="11">
    <source>
        <dbReference type="SAM" id="MobiDB-lite"/>
    </source>
</evidence>
<dbReference type="PANTHER" id="PTHR28637">
    <property type="entry name" value="DNA REPLICATION FACTOR CDT1"/>
    <property type="match status" value="1"/>
</dbReference>
<dbReference type="PROSITE" id="PS51030">
    <property type="entry name" value="NUCLEAR_REC_DBD_2"/>
    <property type="match status" value="2"/>
</dbReference>
<dbReference type="InterPro" id="IPR001628">
    <property type="entry name" value="Znf_hrmn_rcpt"/>
</dbReference>
<dbReference type="GO" id="GO:0000076">
    <property type="term" value="P:DNA replication checkpoint signaling"/>
    <property type="evidence" value="ECO:0007669"/>
    <property type="project" value="TreeGrafter"/>
</dbReference>
<dbReference type="PANTHER" id="PTHR28637:SF1">
    <property type="entry name" value="DNA REPLICATION FACTOR CDT1"/>
    <property type="match status" value="1"/>
</dbReference>
<dbReference type="CDD" id="cd08674">
    <property type="entry name" value="Cdt1_m"/>
    <property type="match status" value="1"/>
</dbReference>
<dbReference type="InterPro" id="IPR036390">
    <property type="entry name" value="WH_DNA-bd_sf"/>
</dbReference>
<evidence type="ECO:0000256" key="5">
    <source>
        <dbReference type="ARBA" id="ARBA00023015"/>
    </source>
</evidence>
<feature type="region of interest" description="Disordered" evidence="11">
    <location>
        <begin position="516"/>
        <end position="539"/>
    </location>
</feature>
<reference evidence="13" key="1">
    <citation type="submission" date="2020-11" db="EMBL/GenBank/DDBJ databases">
        <authorList>
            <person name="Tran Van P."/>
        </authorList>
    </citation>
    <scope>NUCLEOTIDE SEQUENCE</scope>
</reference>
<evidence type="ECO:0000259" key="12">
    <source>
        <dbReference type="PROSITE" id="PS51030"/>
    </source>
</evidence>
<keyword evidence="6" id="KW-0238">DNA-binding</keyword>
<organism evidence="13">
    <name type="scientific">Oppiella nova</name>
    <dbReference type="NCBI Taxonomy" id="334625"/>
    <lineage>
        <taxon>Eukaryota</taxon>
        <taxon>Metazoa</taxon>
        <taxon>Ecdysozoa</taxon>
        <taxon>Arthropoda</taxon>
        <taxon>Chelicerata</taxon>
        <taxon>Arachnida</taxon>
        <taxon>Acari</taxon>
        <taxon>Acariformes</taxon>
        <taxon>Sarcoptiformes</taxon>
        <taxon>Oribatida</taxon>
        <taxon>Brachypylina</taxon>
        <taxon>Oppioidea</taxon>
        <taxon>Oppiidae</taxon>
        <taxon>Oppiella</taxon>
    </lineage>
</organism>
<dbReference type="Pfam" id="PF16679">
    <property type="entry name" value="CDT1_C"/>
    <property type="match status" value="1"/>
</dbReference>
<dbReference type="PRINTS" id="PR00047">
    <property type="entry name" value="STROIDFINGER"/>
</dbReference>
<dbReference type="Gene3D" id="3.30.50.10">
    <property type="entry name" value="Erythroid Transcription Factor GATA-1, subunit A"/>
    <property type="match status" value="2"/>
</dbReference>
<evidence type="ECO:0000256" key="10">
    <source>
        <dbReference type="ARBA" id="ARBA00023306"/>
    </source>
</evidence>
<keyword evidence="4" id="KW-0862">Zinc</keyword>
<feature type="region of interest" description="Disordered" evidence="11">
    <location>
        <begin position="235"/>
        <end position="266"/>
    </location>
</feature>
<dbReference type="GO" id="GO:0071163">
    <property type="term" value="P:DNA replication preinitiation complex assembly"/>
    <property type="evidence" value="ECO:0007669"/>
    <property type="project" value="InterPro"/>
</dbReference>
<dbReference type="CDD" id="cd08767">
    <property type="entry name" value="Cdt1_c"/>
    <property type="match status" value="1"/>
</dbReference>
<dbReference type="InterPro" id="IPR038090">
    <property type="entry name" value="Cdt1_C_WH_dom_sf"/>
</dbReference>
<evidence type="ECO:0000256" key="9">
    <source>
        <dbReference type="ARBA" id="ARBA00023242"/>
    </source>
</evidence>
<feature type="domain" description="Nuclear receptor" evidence="12">
    <location>
        <begin position="6"/>
        <end position="41"/>
    </location>
</feature>
<dbReference type="Proteomes" id="UP000728032">
    <property type="component" value="Unassembled WGS sequence"/>
</dbReference>
<sequence length="677" mass="77490">MKDNMNKICEICSDKALGRHFGAIACELCKAFFRRNALKNKELILNDEEREQRRQLLEENRRKRKALNESQNTSSEVNVSSNSQSLESTISGDCGDSDSLDAIIGCVSDDTDEDLSAQIMEIENYDNDTSLIVNYDSFTAEISRLFEQDSTAMEPGPYNIGIGRYFGAITCESCKAFFRRNALKNKVWKCLSDGKCKITPNTKTLCKTCRLHKCFAVGMRKELILTDEKREERRQLVAGNRRKRKLLNESQNTSSEANEPSNSQSLESMIASPLLPPIKSPVSITPNKDLKSALTYRRRLFDVYEDVVAAFERFTFFVDKRKDNHASGSLVLPQKFKLLAEVFKSMDTVVSMHYKRQEICTFDKLKNSVERMTAKKFDTKRLAQIQTVFGTGFKLKYELFSSYAERRKPSYQLIITPVYDSDVDIRTNSIHLLERYQRFVAKLVDITKGHHKKYLHALGLNVDDKELVRWHPKFRVDSVPDVTPDDNTLPAEPRLGEKTAEEVLANIRQRLGISSTTVTADDDKNNDTNSNDNKTSDTNQKITKGLLKGISMNLLNKIRAKEEVNKAKEMTRKPEVETELGILRSLPEFIRIIHSYIVGSKKLAVPYDQLIDKLITSFTSSLSILRAKEHMSYLCRFMPDWICQLEVKKGNYIKINKETTLSTLDQQIKTMVNRLKD</sequence>
<keyword evidence="5" id="KW-0805">Transcription regulation</keyword>
<dbReference type="SMART" id="SM01075">
    <property type="entry name" value="CDT1"/>
    <property type="match status" value="1"/>
</dbReference>
<evidence type="ECO:0000256" key="1">
    <source>
        <dbReference type="ARBA" id="ARBA00008356"/>
    </source>
</evidence>
<dbReference type="InterPro" id="IPR013088">
    <property type="entry name" value="Znf_NHR/GATA"/>
</dbReference>
<dbReference type="EMBL" id="CAJPVJ010000328">
    <property type="protein sequence ID" value="CAG2162086.1"/>
    <property type="molecule type" value="Genomic_DNA"/>
</dbReference>
<feature type="compositionally biased region" description="Low complexity" evidence="11">
    <location>
        <begin position="68"/>
        <end position="89"/>
    </location>
</feature>
<keyword evidence="8" id="KW-0675">Receptor</keyword>
<evidence type="ECO:0000256" key="4">
    <source>
        <dbReference type="ARBA" id="ARBA00022833"/>
    </source>
</evidence>
<keyword evidence="2" id="KW-0479">Metal-binding</keyword>
<dbReference type="PROSITE" id="PS00031">
    <property type="entry name" value="NUCLEAR_REC_DBD_1"/>
    <property type="match status" value="1"/>
</dbReference>
<dbReference type="GO" id="GO:0043565">
    <property type="term" value="F:sequence-specific DNA binding"/>
    <property type="evidence" value="ECO:0007669"/>
    <property type="project" value="InterPro"/>
</dbReference>
<keyword evidence="14" id="KW-1185">Reference proteome</keyword>
<accession>A0A7R9LC42</accession>
<dbReference type="InterPro" id="IPR014939">
    <property type="entry name" value="CDT1_Gemini-bd-like"/>
</dbReference>
<keyword evidence="7" id="KW-0804">Transcription</keyword>
<dbReference type="GO" id="GO:0000278">
    <property type="term" value="P:mitotic cell cycle"/>
    <property type="evidence" value="ECO:0007669"/>
    <property type="project" value="TreeGrafter"/>
</dbReference>
<dbReference type="GO" id="GO:0030174">
    <property type="term" value="P:regulation of DNA-templated DNA replication initiation"/>
    <property type="evidence" value="ECO:0007669"/>
    <property type="project" value="InterPro"/>
</dbReference>
<evidence type="ECO:0000256" key="7">
    <source>
        <dbReference type="ARBA" id="ARBA00023163"/>
    </source>
</evidence>
<comment type="similarity">
    <text evidence="1">Belongs to the Cdt1 family.</text>
</comment>
<name>A0A7R9LC42_9ACAR</name>
<evidence type="ECO:0000256" key="3">
    <source>
        <dbReference type="ARBA" id="ARBA00022771"/>
    </source>
</evidence>
<feature type="compositionally biased region" description="Low complexity" evidence="11">
    <location>
        <begin position="527"/>
        <end position="539"/>
    </location>
</feature>
<dbReference type="GO" id="GO:0070182">
    <property type="term" value="F:DNA polymerase binding"/>
    <property type="evidence" value="ECO:0007669"/>
    <property type="project" value="TreeGrafter"/>
</dbReference>
<feature type="compositionally biased region" description="Polar residues" evidence="11">
    <location>
        <begin position="248"/>
        <end position="266"/>
    </location>
</feature>
<feature type="region of interest" description="Disordered" evidence="11">
    <location>
        <begin position="61"/>
        <end position="92"/>
    </location>
</feature>
<evidence type="ECO:0000256" key="8">
    <source>
        <dbReference type="ARBA" id="ARBA00023170"/>
    </source>
</evidence>
<dbReference type="Gene3D" id="1.10.10.1420">
    <property type="entry name" value="DNA replication factor Cdt1, C-terminal WH domain"/>
    <property type="match status" value="1"/>
</dbReference>
<dbReference type="EMBL" id="OC915153">
    <property type="protein sequence ID" value="CAD7638947.1"/>
    <property type="molecule type" value="Genomic_DNA"/>
</dbReference>
<dbReference type="InterPro" id="IPR032054">
    <property type="entry name" value="Cdt1_C"/>
</dbReference>
<keyword evidence="3" id="KW-0863">Zinc-finger</keyword>
<dbReference type="GO" id="GO:0003700">
    <property type="term" value="F:DNA-binding transcription factor activity"/>
    <property type="evidence" value="ECO:0007669"/>
    <property type="project" value="InterPro"/>
</dbReference>
<keyword evidence="10" id="KW-0131">Cell cycle</keyword>
<feature type="domain" description="Nuclear receptor" evidence="12">
    <location>
        <begin position="147"/>
        <end position="226"/>
    </location>
</feature>
<dbReference type="Pfam" id="PF08839">
    <property type="entry name" value="CDT1"/>
    <property type="match status" value="1"/>
</dbReference>
<dbReference type="Pfam" id="PF00105">
    <property type="entry name" value="zf-C4"/>
    <property type="match status" value="2"/>
</dbReference>
<dbReference type="OrthoDB" id="341730at2759"/>
<dbReference type="SMART" id="SM00399">
    <property type="entry name" value="ZnF_C4"/>
    <property type="match status" value="2"/>
</dbReference>
<gene>
    <name evidence="13" type="ORF">ONB1V03_LOCUS1686</name>
</gene>
<dbReference type="SUPFAM" id="SSF46785">
    <property type="entry name" value="Winged helix' DNA-binding domain"/>
    <property type="match status" value="1"/>
</dbReference>
<evidence type="ECO:0000313" key="13">
    <source>
        <dbReference type="EMBL" id="CAD7638947.1"/>
    </source>
</evidence>
<keyword evidence="9" id="KW-0539">Nucleus</keyword>
<evidence type="ECO:0000256" key="6">
    <source>
        <dbReference type="ARBA" id="ARBA00023125"/>
    </source>
</evidence>
<dbReference type="SUPFAM" id="SSF57716">
    <property type="entry name" value="Glucocorticoid receptor-like (DNA-binding domain)"/>
    <property type="match status" value="2"/>
</dbReference>
<dbReference type="GO" id="GO:0008270">
    <property type="term" value="F:zinc ion binding"/>
    <property type="evidence" value="ECO:0007669"/>
    <property type="project" value="UniProtKB-KW"/>
</dbReference>
<evidence type="ECO:0000256" key="2">
    <source>
        <dbReference type="ARBA" id="ARBA00022723"/>
    </source>
</evidence>
<dbReference type="GO" id="GO:0005634">
    <property type="term" value="C:nucleus"/>
    <property type="evidence" value="ECO:0007669"/>
    <property type="project" value="TreeGrafter"/>
</dbReference>
<dbReference type="AlphaFoldDB" id="A0A7R9LC42"/>
<dbReference type="InterPro" id="IPR045173">
    <property type="entry name" value="Cdt1"/>
</dbReference>
<protein>
    <recommendedName>
        <fullName evidence="12">Nuclear receptor domain-containing protein</fullName>
    </recommendedName>
</protein>
<proteinExistence type="inferred from homology"/>